<dbReference type="SUPFAM" id="SSF53328">
    <property type="entry name" value="Formyltransferase"/>
    <property type="match status" value="1"/>
</dbReference>
<dbReference type="InterPro" id="IPR036477">
    <property type="entry name" value="Formyl_transf_N_sf"/>
</dbReference>
<evidence type="ECO:0000313" key="2">
    <source>
        <dbReference type="EMBL" id="BBD09318.1"/>
    </source>
</evidence>
<evidence type="ECO:0000313" key="3">
    <source>
        <dbReference type="Proteomes" id="UP000269883"/>
    </source>
</evidence>
<dbReference type="Gene3D" id="3.40.50.12230">
    <property type="match status" value="1"/>
</dbReference>
<feature type="domain" description="Formyl transferase N-terminal" evidence="1">
    <location>
        <begin position="114"/>
        <end position="181"/>
    </location>
</feature>
<dbReference type="InterPro" id="IPR002376">
    <property type="entry name" value="Formyl_transf_N"/>
</dbReference>
<dbReference type="Pfam" id="PF00551">
    <property type="entry name" value="Formyl_trans_N"/>
    <property type="match status" value="1"/>
</dbReference>
<gene>
    <name evidence="2" type="ORF">DFE_2592</name>
</gene>
<dbReference type="RefSeq" id="WP_126380185.1">
    <property type="nucleotide sequence ID" value="NZ_AP017378.1"/>
</dbReference>
<reference evidence="2 3" key="1">
    <citation type="journal article" date="2018" name="Sci. Adv.">
        <title>Multi-heme cytochromes provide a pathway for survival in energy-limited environments.</title>
        <authorList>
            <person name="Deng X."/>
            <person name="Dohmae N."/>
            <person name="Nealson K.H."/>
            <person name="Hashimoto K."/>
            <person name="Okamoto A."/>
        </authorList>
    </citation>
    <scope>NUCLEOTIDE SEQUENCE [LARGE SCALE GENOMIC DNA]</scope>
    <source>
        <strain evidence="2 3">IS5</strain>
    </source>
</reference>
<dbReference type="AlphaFoldDB" id="A0A2Z6B1I5"/>
<protein>
    <recommendedName>
        <fullName evidence="1">Formyl transferase N-terminal domain-containing protein</fullName>
    </recommendedName>
</protein>
<evidence type="ECO:0000259" key="1">
    <source>
        <dbReference type="Pfam" id="PF00551"/>
    </source>
</evidence>
<dbReference type="OrthoDB" id="5451126at2"/>
<sequence>MNITVFTSNQPRHMALIESLAEIADTVYAIQECNTLFPGRVKGFFKRSQTMQQYFTRVLEAEHKIFGTHRFGPANVHQMPMSAGDLNMINMEALSPALAADQFIIFGSSWIKAPLIDKLIAKQALNIHMGISPYYRGSSCNFWAPFDGHPEYVGATIHYISKGLDSGDMLYHALPPAEDTDPFELGMLAVRSAHNSLVQHLKAGTMNTIKPVMQNRRREIRYTRNADFTDEVARKYLDELPSPREIGQSLRDRQLNNFVRPFIG</sequence>
<dbReference type="EMBL" id="AP017378">
    <property type="protein sequence ID" value="BBD09318.1"/>
    <property type="molecule type" value="Genomic_DNA"/>
</dbReference>
<proteinExistence type="predicted"/>
<accession>A0A2Z6B1I5</accession>
<name>A0A2Z6B1I5_9BACT</name>
<keyword evidence="3" id="KW-1185">Reference proteome</keyword>
<organism evidence="2 3">
    <name type="scientific">Desulfovibrio ferrophilus</name>
    <dbReference type="NCBI Taxonomy" id="241368"/>
    <lineage>
        <taxon>Bacteria</taxon>
        <taxon>Pseudomonadati</taxon>
        <taxon>Thermodesulfobacteriota</taxon>
        <taxon>Desulfovibrionia</taxon>
        <taxon>Desulfovibrionales</taxon>
        <taxon>Desulfovibrionaceae</taxon>
        <taxon>Desulfovibrio</taxon>
    </lineage>
</organism>
<dbReference type="Proteomes" id="UP000269883">
    <property type="component" value="Chromosome"/>
</dbReference>
<dbReference type="KEGG" id="dfl:DFE_2592"/>